<organism evidence="2">
    <name type="scientific">virus sp. ctML55</name>
    <dbReference type="NCBI Taxonomy" id="2827627"/>
    <lineage>
        <taxon>Viruses</taxon>
    </lineage>
</organism>
<keyword evidence="2" id="KW-0378">Hydrolase</keyword>
<name>A0A8S5RI46_9VIRU</name>
<evidence type="ECO:0000256" key="1">
    <source>
        <dbReference type="SAM" id="MobiDB-lite"/>
    </source>
</evidence>
<accession>A0A8S5RI46</accession>
<reference evidence="2" key="1">
    <citation type="journal article" date="2021" name="Proc. Natl. Acad. Sci. U.S.A.">
        <title>A Catalog of Tens of Thousands of Viruses from Human Metagenomes Reveals Hidden Associations with Chronic Diseases.</title>
        <authorList>
            <person name="Tisza M.J."/>
            <person name="Buck C.B."/>
        </authorList>
    </citation>
    <scope>NUCLEOTIDE SEQUENCE</scope>
    <source>
        <strain evidence="2">CtML55</strain>
    </source>
</reference>
<sequence>MEINSIKARANKPGSGAKSKDGITFEWADPAVRRSKQAKKSKQKGSQYELEIIHKLRDIGYEGCVSSRSQNKLADADKIDIVDMNNELPVNIQAKFTQNMPNYFDIRDACSDKSKPFCICWKKAGKNGESARGQVAVIPISFFYELLEMCKNGGMEGISRVSDV</sequence>
<dbReference type="GO" id="GO:0016787">
    <property type="term" value="F:hydrolase activity"/>
    <property type="evidence" value="ECO:0007669"/>
    <property type="project" value="UniProtKB-KW"/>
</dbReference>
<dbReference type="EMBL" id="BK059105">
    <property type="protein sequence ID" value="DAE31070.1"/>
    <property type="molecule type" value="Genomic_DNA"/>
</dbReference>
<proteinExistence type="predicted"/>
<evidence type="ECO:0000313" key="2">
    <source>
        <dbReference type="EMBL" id="DAE31070.1"/>
    </source>
</evidence>
<feature type="region of interest" description="Disordered" evidence="1">
    <location>
        <begin position="1"/>
        <end position="23"/>
    </location>
</feature>
<protein>
    <submittedName>
        <fullName evidence="2">HOLLIDAY JUNCTION RESOLVASE junction resolvase, HJC, HYDROLASE</fullName>
    </submittedName>
</protein>